<sequence length="285" mass="30868">MRHAILAECLEAAIAAPSIHNTQPWRFLPREHCVDVYADRSRRPAASDPNGRELAISVGAAVLNLRVALLARGYRPSYALLPERSQADLLARVTFGGRVQPTYRARRLAGAIPRRRSNRGPFRSAELPEPVLTELVQAAAAEGAYLMIADPPLRDAVLGVVRRAETSLRADPAYSADFAWPGVVEDDPTLAILYGSGDSRYAWLRAGQALERVLLTATANGVQSTLMTRPLAYADLRALFDDSGLGRRAQAIIRLGYGDEPPASPRRALADVIMAVPDEPVGTAD</sequence>
<dbReference type="InterPro" id="IPR029479">
    <property type="entry name" value="Nitroreductase"/>
</dbReference>
<dbReference type="Proteomes" id="UP001595816">
    <property type="component" value="Unassembled WGS sequence"/>
</dbReference>
<evidence type="ECO:0000313" key="2">
    <source>
        <dbReference type="EMBL" id="MFC4135756.1"/>
    </source>
</evidence>
<dbReference type="Pfam" id="PF00881">
    <property type="entry name" value="Nitroreductase"/>
    <property type="match status" value="1"/>
</dbReference>
<dbReference type="EMBL" id="JBHSAY010000025">
    <property type="protein sequence ID" value="MFC4135756.1"/>
    <property type="molecule type" value="Genomic_DNA"/>
</dbReference>
<dbReference type="PANTHER" id="PTHR23026:SF123">
    <property type="entry name" value="NAD(P)H NITROREDUCTASE RV3131-RELATED"/>
    <property type="match status" value="1"/>
</dbReference>
<dbReference type="InterPro" id="IPR050627">
    <property type="entry name" value="Nitroreductase/BluB"/>
</dbReference>
<gene>
    <name evidence="2" type="ORF">ACFOZ4_34535</name>
</gene>
<reference evidence="3" key="1">
    <citation type="journal article" date="2019" name="Int. J. Syst. Evol. Microbiol.">
        <title>The Global Catalogue of Microorganisms (GCM) 10K type strain sequencing project: providing services to taxonomists for standard genome sequencing and annotation.</title>
        <authorList>
            <consortium name="The Broad Institute Genomics Platform"/>
            <consortium name="The Broad Institute Genome Sequencing Center for Infectious Disease"/>
            <person name="Wu L."/>
            <person name="Ma J."/>
        </authorList>
    </citation>
    <scope>NUCLEOTIDE SEQUENCE [LARGE SCALE GENOMIC DNA]</scope>
    <source>
        <strain evidence="3">CGMCC 4.7289</strain>
    </source>
</reference>
<comment type="caution">
    <text evidence="2">The sequence shown here is derived from an EMBL/GenBank/DDBJ whole genome shotgun (WGS) entry which is preliminary data.</text>
</comment>
<accession>A0ABV8LZI9</accession>
<feature type="domain" description="Nitroreductase" evidence="1">
    <location>
        <begin position="114"/>
        <end position="257"/>
    </location>
</feature>
<proteinExistence type="predicted"/>
<dbReference type="InterPro" id="IPR000415">
    <property type="entry name" value="Nitroreductase-like"/>
</dbReference>
<evidence type="ECO:0000313" key="3">
    <source>
        <dbReference type="Proteomes" id="UP001595816"/>
    </source>
</evidence>
<dbReference type="SUPFAM" id="SSF55469">
    <property type="entry name" value="FMN-dependent nitroreductase-like"/>
    <property type="match status" value="2"/>
</dbReference>
<evidence type="ECO:0000259" key="1">
    <source>
        <dbReference type="Pfam" id="PF00881"/>
    </source>
</evidence>
<keyword evidence="3" id="KW-1185">Reference proteome</keyword>
<dbReference type="PANTHER" id="PTHR23026">
    <property type="entry name" value="NADPH NITROREDUCTASE"/>
    <property type="match status" value="1"/>
</dbReference>
<organism evidence="2 3">
    <name type="scientific">Hamadaea flava</name>
    <dbReference type="NCBI Taxonomy" id="1742688"/>
    <lineage>
        <taxon>Bacteria</taxon>
        <taxon>Bacillati</taxon>
        <taxon>Actinomycetota</taxon>
        <taxon>Actinomycetes</taxon>
        <taxon>Micromonosporales</taxon>
        <taxon>Micromonosporaceae</taxon>
        <taxon>Hamadaea</taxon>
    </lineage>
</organism>
<dbReference type="RefSeq" id="WP_253763173.1">
    <property type="nucleotide sequence ID" value="NZ_JAMZDZ010000001.1"/>
</dbReference>
<name>A0ABV8LZI9_9ACTN</name>
<dbReference type="Gene3D" id="3.40.109.10">
    <property type="entry name" value="NADH Oxidase"/>
    <property type="match status" value="3"/>
</dbReference>
<protein>
    <submittedName>
        <fullName evidence="2">Nitroreductase family protein</fullName>
    </submittedName>
</protein>